<reference evidence="8" key="1">
    <citation type="submission" date="2021-04" db="EMBL/GenBank/DDBJ databases">
        <authorList>
            <person name="Rodrigo-Torres L."/>
            <person name="Arahal R. D."/>
            <person name="Lucena T."/>
        </authorList>
    </citation>
    <scope>NUCLEOTIDE SEQUENCE</scope>
    <source>
        <strain evidence="8">CECT 9275</strain>
    </source>
</reference>
<keyword evidence="5 7" id="KW-1133">Transmembrane helix</keyword>
<organism evidence="8 9">
    <name type="scientific">Dyadobacter helix</name>
    <dbReference type="NCBI Taxonomy" id="2822344"/>
    <lineage>
        <taxon>Bacteria</taxon>
        <taxon>Pseudomonadati</taxon>
        <taxon>Bacteroidota</taxon>
        <taxon>Cytophagia</taxon>
        <taxon>Cytophagales</taxon>
        <taxon>Spirosomataceae</taxon>
        <taxon>Dyadobacter</taxon>
    </lineage>
</organism>
<protein>
    <recommendedName>
        <fullName evidence="10">DoxX family protein</fullName>
    </recommendedName>
</protein>
<evidence type="ECO:0000256" key="5">
    <source>
        <dbReference type="ARBA" id="ARBA00022989"/>
    </source>
</evidence>
<evidence type="ECO:0000313" key="8">
    <source>
        <dbReference type="EMBL" id="CAG5006696.1"/>
    </source>
</evidence>
<evidence type="ECO:0000256" key="4">
    <source>
        <dbReference type="ARBA" id="ARBA00022692"/>
    </source>
</evidence>
<sequence>MQKNSSAEGGHTTSSTNIASLWLRLGLGIAMLPHGYEKLTHFAELRNSFMTFLGLSDPVSLALAIGAEFFCSILLAIGLLTRIVLIPLIITAFTIVFVAHQGDIVGEGAAGFLLLVGYVTSLLLGAGKYSVDAVISKKVA</sequence>
<dbReference type="InterPro" id="IPR032808">
    <property type="entry name" value="DoxX"/>
</dbReference>
<dbReference type="Pfam" id="PF07681">
    <property type="entry name" value="DoxX"/>
    <property type="match status" value="1"/>
</dbReference>
<feature type="transmembrane region" description="Helical" evidence="7">
    <location>
        <begin position="59"/>
        <end position="77"/>
    </location>
</feature>
<comment type="caution">
    <text evidence="8">The sequence shown here is derived from an EMBL/GenBank/DDBJ whole genome shotgun (WGS) entry which is preliminary data.</text>
</comment>
<evidence type="ECO:0000256" key="1">
    <source>
        <dbReference type="ARBA" id="ARBA00004651"/>
    </source>
</evidence>
<accession>A0A916JFF4</accession>
<evidence type="ECO:0000256" key="7">
    <source>
        <dbReference type="SAM" id="Phobius"/>
    </source>
</evidence>
<keyword evidence="9" id="KW-1185">Reference proteome</keyword>
<evidence type="ECO:0000256" key="3">
    <source>
        <dbReference type="ARBA" id="ARBA00022475"/>
    </source>
</evidence>
<dbReference type="AlphaFoldDB" id="A0A916JFF4"/>
<evidence type="ECO:0008006" key="10">
    <source>
        <dbReference type="Google" id="ProtNLM"/>
    </source>
</evidence>
<dbReference type="EMBL" id="CAJRAF010000002">
    <property type="protein sequence ID" value="CAG5006696.1"/>
    <property type="molecule type" value="Genomic_DNA"/>
</dbReference>
<keyword evidence="3" id="KW-1003">Cell membrane</keyword>
<dbReference type="PANTHER" id="PTHR33452">
    <property type="entry name" value="OXIDOREDUCTASE CATD-RELATED"/>
    <property type="match status" value="1"/>
</dbReference>
<dbReference type="PANTHER" id="PTHR33452:SF1">
    <property type="entry name" value="INNER MEMBRANE PROTEIN YPHA-RELATED"/>
    <property type="match status" value="1"/>
</dbReference>
<comment type="subcellular location">
    <subcellularLocation>
        <location evidence="1">Cell membrane</location>
        <topology evidence="1">Multi-pass membrane protein</topology>
    </subcellularLocation>
</comment>
<dbReference type="Proteomes" id="UP000680038">
    <property type="component" value="Unassembled WGS sequence"/>
</dbReference>
<evidence type="ECO:0000256" key="6">
    <source>
        <dbReference type="ARBA" id="ARBA00023136"/>
    </source>
</evidence>
<evidence type="ECO:0000313" key="9">
    <source>
        <dbReference type="Proteomes" id="UP000680038"/>
    </source>
</evidence>
<proteinExistence type="inferred from homology"/>
<evidence type="ECO:0000256" key="2">
    <source>
        <dbReference type="ARBA" id="ARBA00006679"/>
    </source>
</evidence>
<gene>
    <name evidence="8" type="ORF">DYBT9275_03878</name>
</gene>
<keyword evidence="4 7" id="KW-0812">Transmembrane</keyword>
<name>A0A916JFF4_9BACT</name>
<dbReference type="GO" id="GO:0005886">
    <property type="term" value="C:plasma membrane"/>
    <property type="evidence" value="ECO:0007669"/>
    <property type="project" value="UniProtKB-SubCell"/>
</dbReference>
<comment type="similarity">
    <text evidence="2">Belongs to the DoxX family.</text>
</comment>
<feature type="transmembrane region" description="Helical" evidence="7">
    <location>
        <begin position="108"/>
        <end position="127"/>
    </location>
</feature>
<feature type="transmembrane region" description="Helical" evidence="7">
    <location>
        <begin position="84"/>
        <end position="102"/>
    </location>
</feature>
<dbReference type="InterPro" id="IPR051907">
    <property type="entry name" value="DoxX-like_oxidoreductase"/>
</dbReference>
<dbReference type="RefSeq" id="WP_215240312.1">
    <property type="nucleotide sequence ID" value="NZ_CAJRAF010000002.1"/>
</dbReference>
<keyword evidence="6 7" id="KW-0472">Membrane</keyword>